<name>A0AAE3XLJ8_9BACT</name>
<sequence>MRGIFKILVLTVLAFACKSTQQSAGTLESNQSEKQEKQETEEGMVFLELYLKMESQTVAAELKSVKTSKGRLKGFQPWEKVLDGEYGVEVYDEKGSTVANLCLENPLEVYVEAPHPDGHFKRVLVKKDSTNIWLRLPTTIQPHALMIYRKTRQGDKRPVLERTILKMDY</sequence>
<feature type="chain" id="PRO_5042165860" evidence="1">
    <location>
        <begin position="25"/>
        <end position="169"/>
    </location>
</feature>
<protein>
    <submittedName>
        <fullName evidence="2">Small nuclear ribonucleoprotein (SnRNP)-like protein</fullName>
    </submittedName>
</protein>
<keyword evidence="1" id="KW-0732">Signal</keyword>
<dbReference type="RefSeq" id="WP_309937708.1">
    <property type="nucleotide sequence ID" value="NZ_AP025305.1"/>
</dbReference>
<comment type="caution">
    <text evidence="2">The sequence shown here is derived from an EMBL/GenBank/DDBJ whole genome shotgun (WGS) entry which is preliminary data.</text>
</comment>
<dbReference type="Proteomes" id="UP001185092">
    <property type="component" value="Unassembled WGS sequence"/>
</dbReference>
<evidence type="ECO:0000313" key="3">
    <source>
        <dbReference type="Proteomes" id="UP001185092"/>
    </source>
</evidence>
<dbReference type="EMBL" id="JAVDQD010000001">
    <property type="protein sequence ID" value="MDR6238238.1"/>
    <property type="molecule type" value="Genomic_DNA"/>
</dbReference>
<organism evidence="2 3">
    <name type="scientific">Aureibacter tunicatorum</name>
    <dbReference type="NCBI Taxonomy" id="866807"/>
    <lineage>
        <taxon>Bacteria</taxon>
        <taxon>Pseudomonadati</taxon>
        <taxon>Bacteroidota</taxon>
        <taxon>Cytophagia</taxon>
        <taxon>Cytophagales</taxon>
        <taxon>Persicobacteraceae</taxon>
        <taxon>Aureibacter</taxon>
    </lineage>
</organism>
<dbReference type="PROSITE" id="PS51257">
    <property type="entry name" value="PROKAR_LIPOPROTEIN"/>
    <property type="match status" value="1"/>
</dbReference>
<evidence type="ECO:0000313" key="2">
    <source>
        <dbReference type="EMBL" id="MDR6238238.1"/>
    </source>
</evidence>
<keyword evidence="3" id="KW-1185">Reference proteome</keyword>
<proteinExistence type="predicted"/>
<keyword evidence="2" id="KW-0687">Ribonucleoprotein</keyword>
<dbReference type="AlphaFoldDB" id="A0AAE3XLJ8"/>
<gene>
    <name evidence="2" type="ORF">HNQ88_001214</name>
</gene>
<reference evidence="2" key="1">
    <citation type="submission" date="2023-07" db="EMBL/GenBank/DDBJ databases">
        <title>Genomic Encyclopedia of Type Strains, Phase IV (KMG-IV): sequencing the most valuable type-strain genomes for metagenomic binning, comparative biology and taxonomic classification.</title>
        <authorList>
            <person name="Goeker M."/>
        </authorList>
    </citation>
    <scope>NUCLEOTIDE SEQUENCE</scope>
    <source>
        <strain evidence="2">DSM 26174</strain>
    </source>
</reference>
<evidence type="ECO:0000256" key="1">
    <source>
        <dbReference type="SAM" id="SignalP"/>
    </source>
</evidence>
<dbReference type="GO" id="GO:1990904">
    <property type="term" value="C:ribonucleoprotein complex"/>
    <property type="evidence" value="ECO:0007669"/>
    <property type="project" value="UniProtKB-KW"/>
</dbReference>
<feature type="signal peptide" evidence="1">
    <location>
        <begin position="1"/>
        <end position="24"/>
    </location>
</feature>
<accession>A0AAE3XLJ8</accession>